<comment type="caution">
    <text evidence="1">The sequence shown here is derived from an EMBL/GenBank/DDBJ whole genome shotgun (WGS) entry which is preliminary data.</text>
</comment>
<accession>A0A0A8LCR4</accession>
<evidence type="ECO:0000313" key="2">
    <source>
        <dbReference type="Proteomes" id="UP000031516"/>
    </source>
</evidence>
<organism evidence="1 2">
    <name type="scientific">Kluyveromyces dobzhanskii CBS 2104</name>
    <dbReference type="NCBI Taxonomy" id="1427455"/>
    <lineage>
        <taxon>Eukaryota</taxon>
        <taxon>Fungi</taxon>
        <taxon>Dikarya</taxon>
        <taxon>Ascomycota</taxon>
        <taxon>Saccharomycotina</taxon>
        <taxon>Saccharomycetes</taxon>
        <taxon>Saccharomycetales</taxon>
        <taxon>Saccharomycetaceae</taxon>
        <taxon>Kluyveromyces</taxon>
    </lineage>
</organism>
<dbReference type="Proteomes" id="UP000031516">
    <property type="component" value="Unassembled WGS sequence"/>
</dbReference>
<dbReference type="PANTHER" id="PTHR23389">
    <property type="entry name" value="CHROMOSOME TRANSMISSION FIDELITY FACTOR 18"/>
    <property type="match status" value="1"/>
</dbReference>
<dbReference type="PANTHER" id="PTHR23389:SF3">
    <property type="entry name" value="CHROMOSOME TRANSMISSION FIDELITY PROTEIN 18 HOMOLOG"/>
    <property type="match status" value="1"/>
</dbReference>
<dbReference type="GO" id="GO:0003677">
    <property type="term" value="F:DNA binding"/>
    <property type="evidence" value="ECO:0007669"/>
    <property type="project" value="TreeGrafter"/>
</dbReference>
<evidence type="ECO:0000313" key="1">
    <source>
        <dbReference type="EMBL" id="CDO95975.1"/>
    </source>
</evidence>
<dbReference type="GO" id="GO:0005634">
    <property type="term" value="C:nucleus"/>
    <property type="evidence" value="ECO:0007669"/>
    <property type="project" value="TreeGrafter"/>
</dbReference>
<dbReference type="AlphaFoldDB" id="A0A0A8LCR4"/>
<gene>
    <name evidence="1" type="ORF">KLDO_g4196</name>
</gene>
<name>A0A0A8LCR4_9SACH</name>
<dbReference type="EMBL" id="CCBQ010000045">
    <property type="protein sequence ID" value="CDO95975.1"/>
    <property type="molecule type" value="Genomic_DNA"/>
</dbReference>
<keyword evidence="2" id="KW-1185">Reference proteome</keyword>
<proteinExistence type="predicted"/>
<reference evidence="1 2" key="1">
    <citation type="submission" date="2014-03" db="EMBL/GenBank/DDBJ databases">
        <title>The genome of Kluyveromyces dobzhanskii.</title>
        <authorList>
            <person name="Nystedt B."/>
            <person name="Astrom S."/>
        </authorList>
    </citation>
    <scope>NUCLEOTIDE SEQUENCE [LARGE SCALE GENOMIC DNA]</scope>
    <source>
        <strain evidence="1 2">CBS 2104</strain>
    </source>
</reference>
<protein>
    <submittedName>
        <fullName evidence="1">WGS project CCBQ000000000 data, contig 00015</fullName>
    </submittedName>
</protein>
<sequence>MLKELAILSQGDVRNCLNNLQFMTKNGFDKNQKFPQDSNAEWTDEKRKDIGVSWFKICNSIFRKDPYVDVKVQMKNLLRDVETNGNYEKIIEGCFTLFPDVNYSDRGVTKPGRISDWLFFNDSMFQSLFEHNGELLRYCAFTPLEFFLSFGDIANKDELKVKTSGFETREKERACSTLVDLIKSHCSVTSQIYANKRTMLMEVLPSIDDMLSMDLSRVRDSQIRQQCLELVLPLYQDFQLQIQQSNNFESRNTLVVNPPLDQVVLLDEKKLKDVITKRPGALKFSLAKLEEDKIRKRALDRVNREKEINENNRKRQKMQGTGSRSVGFFKDQYDSIKNKTEDVPLPPTKNKSAFSFTRDTLPTLSEADKNTAALHAEEMRIWVKYKEGFSNAVRKNISWSQLWE</sequence>
<dbReference type="OrthoDB" id="2195431at2759"/>